<reference evidence="3" key="1">
    <citation type="submission" date="2018-02" db="EMBL/GenBank/DDBJ databases">
        <title>Genome sequencing of Solimonas sp. HR-BB.</title>
        <authorList>
            <person name="Lee Y."/>
            <person name="Jeon C.O."/>
        </authorList>
    </citation>
    <scope>NUCLEOTIDE SEQUENCE [LARGE SCALE GENOMIC DNA]</scope>
    <source>
        <strain evidence="3">HR-U</strain>
    </source>
</reference>
<name>A0A2S7IQ22_9BACT</name>
<sequence>MSATPQTTPNHLVEYLIKLKGDTNYCTTIETFNRFLTSDGSIVIENNLIKFKGIEINYTLKSGPIPNKSKIYYHLIFKCPYTSDIEIYLDFLKHIKTLLALISDSHNILTLWDDTSFYYAQKSYPLIHEIENLMRKLFTKFMVINLDTEWSKSRVPSEIKAKSEYKQSGNSDDYLYQTDFIHLKTFLSTEITTPKSQDLYSKIKKANTLDELNLEELKSFIPVSNWDKYFKSIISCDLDFITSRWDELYQLRCKVAHNNFLNKAEYQTIIRLFEDLKPKISQAIESLDSIEVDESDAKVITENIESSIEESNTIPSGFVSLNETLENLYTNKYIDVFLFTKITEGLIINPESIDTIENDSIKREMLQRAITSIDLRIERYRAQLHFQELNRDNFMEKMTSKARIEDLNQTRKKLIEVLSRFNNENEEITTNVEDK</sequence>
<organism evidence="2 3">
    <name type="scientific">Siphonobacter curvatus</name>
    <dbReference type="NCBI Taxonomy" id="2094562"/>
    <lineage>
        <taxon>Bacteria</taxon>
        <taxon>Pseudomonadati</taxon>
        <taxon>Bacteroidota</taxon>
        <taxon>Cytophagia</taxon>
        <taxon>Cytophagales</taxon>
        <taxon>Cytophagaceae</taxon>
        <taxon>Siphonobacter</taxon>
    </lineage>
</organism>
<evidence type="ECO:0000313" key="2">
    <source>
        <dbReference type="EMBL" id="PQA59823.1"/>
    </source>
</evidence>
<dbReference type="OrthoDB" id="1237440at2"/>
<accession>A0A2S7IQ22</accession>
<keyword evidence="1" id="KW-0175">Coiled coil</keyword>
<keyword evidence="3" id="KW-1185">Reference proteome</keyword>
<comment type="caution">
    <text evidence="2">The sequence shown here is derived from an EMBL/GenBank/DDBJ whole genome shotgun (WGS) entry which is preliminary data.</text>
</comment>
<dbReference type="EMBL" id="PTRA01000001">
    <property type="protein sequence ID" value="PQA59823.1"/>
    <property type="molecule type" value="Genomic_DNA"/>
</dbReference>
<protein>
    <submittedName>
        <fullName evidence="2">Uncharacterized protein</fullName>
    </submittedName>
</protein>
<evidence type="ECO:0000313" key="3">
    <source>
        <dbReference type="Proteomes" id="UP000239590"/>
    </source>
</evidence>
<dbReference type="RefSeq" id="WP_104711601.1">
    <property type="nucleotide sequence ID" value="NZ_PTRA01000001.1"/>
</dbReference>
<gene>
    <name evidence="2" type="ORF">C5O19_09435</name>
</gene>
<evidence type="ECO:0000256" key="1">
    <source>
        <dbReference type="SAM" id="Coils"/>
    </source>
</evidence>
<proteinExistence type="predicted"/>
<feature type="coiled-coil region" evidence="1">
    <location>
        <begin position="377"/>
        <end position="431"/>
    </location>
</feature>
<dbReference type="Proteomes" id="UP000239590">
    <property type="component" value="Unassembled WGS sequence"/>
</dbReference>
<dbReference type="AlphaFoldDB" id="A0A2S7IQ22"/>